<evidence type="ECO:0000256" key="7">
    <source>
        <dbReference type="ARBA" id="ARBA00029804"/>
    </source>
</evidence>
<name>A0AAD9NHW6_9ANNE</name>
<dbReference type="EC" id="4.2.1.93" evidence="1"/>
<organism evidence="10 11">
    <name type="scientific">Paralvinella palmiformis</name>
    <dbReference type="NCBI Taxonomy" id="53620"/>
    <lineage>
        <taxon>Eukaryota</taxon>
        <taxon>Metazoa</taxon>
        <taxon>Spiralia</taxon>
        <taxon>Lophotrochozoa</taxon>
        <taxon>Annelida</taxon>
        <taxon>Polychaeta</taxon>
        <taxon>Sedentaria</taxon>
        <taxon>Canalipalpata</taxon>
        <taxon>Terebellida</taxon>
        <taxon>Terebelliformia</taxon>
        <taxon>Alvinellidae</taxon>
        <taxon>Paralvinella</taxon>
    </lineage>
</organism>
<dbReference type="AlphaFoldDB" id="A0AAD9NHW6"/>
<dbReference type="GO" id="GO:0110051">
    <property type="term" value="P:metabolite repair"/>
    <property type="evidence" value="ECO:0007669"/>
    <property type="project" value="TreeGrafter"/>
</dbReference>
<comment type="caution">
    <text evidence="10">The sequence shown here is derived from an EMBL/GenBank/DDBJ whole genome shotgun (WGS) entry which is preliminary data.</text>
</comment>
<evidence type="ECO:0000313" key="10">
    <source>
        <dbReference type="EMBL" id="KAK2169178.1"/>
    </source>
</evidence>
<accession>A0AAD9NHW6</accession>
<keyword evidence="2" id="KW-0547">Nucleotide-binding</keyword>
<evidence type="ECO:0000259" key="9">
    <source>
        <dbReference type="Pfam" id="PF01256"/>
    </source>
</evidence>
<evidence type="ECO:0000256" key="8">
    <source>
        <dbReference type="ARBA" id="ARBA00047472"/>
    </source>
</evidence>
<evidence type="ECO:0000313" key="11">
    <source>
        <dbReference type="Proteomes" id="UP001208570"/>
    </source>
</evidence>
<evidence type="ECO:0000256" key="1">
    <source>
        <dbReference type="ARBA" id="ARBA00013249"/>
    </source>
</evidence>
<dbReference type="PANTHER" id="PTHR12592:SF0">
    <property type="entry name" value="ATP-DEPENDENT (S)-NAD(P)H-HYDRATE DEHYDRATASE"/>
    <property type="match status" value="1"/>
</dbReference>
<evidence type="ECO:0000256" key="3">
    <source>
        <dbReference type="ARBA" id="ARBA00022840"/>
    </source>
</evidence>
<reference evidence="10" key="1">
    <citation type="journal article" date="2023" name="Mol. Biol. Evol.">
        <title>Third-Generation Sequencing Reveals the Adaptive Role of the Epigenome in Three Deep-Sea Polychaetes.</title>
        <authorList>
            <person name="Perez M."/>
            <person name="Aroh O."/>
            <person name="Sun Y."/>
            <person name="Lan Y."/>
            <person name="Juniper S.K."/>
            <person name="Young C.R."/>
            <person name="Angers B."/>
            <person name="Qian P.Y."/>
        </authorList>
    </citation>
    <scope>NUCLEOTIDE SEQUENCE</scope>
    <source>
        <strain evidence="10">P08H-3</strain>
    </source>
</reference>
<dbReference type="InterPro" id="IPR029056">
    <property type="entry name" value="Ribokinase-like"/>
</dbReference>
<dbReference type="InterPro" id="IPR000631">
    <property type="entry name" value="CARKD"/>
</dbReference>
<keyword evidence="5" id="KW-0520">NAD</keyword>
<dbReference type="EMBL" id="JAODUP010000012">
    <property type="protein sequence ID" value="KAK2169178.1"/>
    <property type="molecule type" value="Genomic_DNA"/>
</dbReference>
<dbReference type="Proteomes" id="UP001208570">
    <property type="component" value="Unassembled WGS sequence"/>
</dbReference>
<gene>
    <name evidence="10" type="ORF">LSH36_12g30000</name>
</gene>
<protein>
    <recommendedName>
        <fullName evidence="1">ATP-dependent NAD(P)H-hydrate dehydratase</fullName>
        <ecNumber evidence="1">4.2.1.93</ecNumber>
    </recommendedName>
    <alternativeName>
        <fullName evidence="7">NAD(P)HX dehydratase</fullName>
    </alternativeName>
</protein>
<evidence type="ECO:0000256" key="2">
    <source>
        <dbReference type="ARBA" id="ARBA00022741"/>
    </source>
</evidence>
<proteinExistence type="predicted"/>
<keyword evidence="4" id="KW-0521">NADP</keyword>
<comment type="catalytic activity">
    <reaction evidence="8">
        <text>(6S)-NADPHX + ATP = ADP + phosphate + NADPH + H(+)</text>
        <dbReference type="Rhea" id="RHEA:32231"/>
        <dbReference type="ChEBI" id="CHEBI:15378"/>
        <dbReference type="ChEBI" id="CHEBI:30616"/>
        <dbReference type="ChEBI" id="CHEBI:43474"/>
        <dbReference type="ChEBI" id="CHEBI:57783"/>
        <dbReference type="ChEBI" id="CHEBI:64076"/>
        <dbReference type="ChEBI" id="CHEBI:456216"/>
        <dbReference type="EC" id="4.2.1.93"/>
    </reaction>
</comment>
<dbReference type="GO" id="GO:0005524">
    <property type="term" value="F:ATP binding"/>
    <property type="evidence" value="ECO:0007669"/>
    <property type="project" value="UniProtKB-KW"/>
</dbReference>
<evidence type="ECO:0000256" key="5">
    <source>
        <dbReference type="ARBA" id="ARBA00023027"/>
    </source>
</evidence>
<keyword evidence="11" id="KW-1185">Reference proteome</keyword>
<keyword evidence="6" id="KW-0456">Lyase</keyword>
<dbReference type="GO" id="GO:0047453">
    <property type="term" value="F:ATP-dependent NAD(P)H-hydrate dehydratase activity"/>
    <property type="evidence" value="ECO:0007669"/>
    <property type="project" value="UniProtKB-EC"/>
</dbReference>
<evidence type="ECO:0000256" key="6">
    <source>
        <dbReference type="ARBA" id="ARBA00023239"/>
    </source>
</evidence>
<dbReference type="PANTHER" id="PTHR12592">
    <property type="entry name" value="ATP-DEPENDENT (S)-NAD(P)H-HYDRATE DEHYDRATASE FAMILY MEMBER"/>
    <property type="match status" value="1"/>
</dbReference>
<keyword evidence="3" id="KW-0067">ATP-binding</keyword>
<feature type="domain" description="YjeF C-terminal" evidence="9">
    <location>
        <begin position="29"/>
        <end position="106"/>
    </location>
</feature>
<dbReference type="SUPFAM" id="SSF53613">
    <property type="entry name" value="Ribokinase-like"/>
    <property type="match status" value="1"/>
</dbReference>
<dbReference type="Gene3D" id="3.40.1190.20">
    <property type="match status" value="1"/>
</dbReference>
<sequence>MQCDGATSNKGHFYPDIKQFDTCTRSSTSEGSPRRCGGQGDLLAGSMGVLTYWAHKANTDNSTLRRYGPTMCAAYGACLLTRECSRVAYLKYGRSALTTNMINHIQVIFEDLYG</sequence>
<dbReference type="Pfam" id="PF01256">
    <property type="entry name" value="Carb_kinase"/>
    <property type="match status" value="1"/>
</dbReference>
<evidence type="ECO:0000256" key="4">
    <source>
        <dbReference type="ARBA" id="ARBA00022857"/>
    </source>
</evidence>